<dbReference type="Proteomes" id="UP001185028">
    <property type="component" value="Unassembled WGS sequence"/>
</dbReference>
<keyword evidence="2" id="KW-1185">Reference proteome</keyword>
<accession>A0ABU1IVN6</accession>
<sequence length="55" mass="5987">MHQTNFESNFKKVMITVNGEPVGKGLVIDSVTYAPVRDHETTASLIDQEPTAPTA</sequence>
<reference evidence="1 2" key="1">
    <citation type="submission" date="2023-07" db="EMBL/GenBank/DDBJ databases">
        <title>Genomic Encyclopedia of Type Strains, Phase IV (KMG-IV): sequencing the most valuable type-strain genomes for metagenomic binning, comparative biology and taxonomic classification.</title>
        <authorList>
            <person name="Goeker M."/>
        </authorList>
    </citation>
    <scope>NUCLEOTIDE SEQUENCE [LARGE SCALE GENOMIC DNA]</scope>
    <source>
        <strain evidence="1 2">DSM 22170</strain>
    </source>
</reference>
<evidence type="ECO:0000313" key="1">
    <source>
        <dbReference type="EMBL" id="MDR6243333.1"/>
    </source>
</evidence>
<gene>
    <name evidence="1" type="ORF">JOC58_001220</name>
</gene>
<dbReference type="EMBL" id="JAVDQH010000004">
    <property type="protein sequence ID" value="MDR6243333.1"/>
    <property type="molecule type" value="Genomic_DNA"/>
</dbReference>
<organism evidence="1 2">
    <name type="scientific">Paenibacillus hunanensis</name>
    <dbReference type="NCBI Taxonomy" id="539262"/>
    <lineage>
        <taxon>Bacteria</taxon>
        <taxon>Bacillati</taxon>
        <taxon>Bacillota</taxon>
        <taxon>Bacilli</taxon>
        <taxon>Bacillales</taxon>
        <taxon>Paenibacillaceae</taxon>
        <taxon>Paenibacillus</taxon>
    </lineage>
</organism>
<proteinExistence type="predicted"/>
<comment type="caution">
    <text evidence="1">The sequence shown here is derived from an EMBL/GenBank/DDBJ whole genome shotgun (WGS) entry which is preliminary data.</text>
</comment>
<evidence type="ECO:0000313" key="2">
    <source>
        <dbReference type="Proteomes" id="UP001185028"/>
    </source>
</evidence>
<dbReference type="RefSeq" id="WP_188773542.1">
    <property type="nucleotide sequence ID" value="NZ_BMMB01000001.1"/>
</dbReference>
<name>A0ABU1IVN6_9BACL</name>
<protein>
    <submittedName>
        <fullName evidence="1">Uncharacterized protein</fullName>
    </submittedName>
</protein>